<evidence type="ECO:0000313" key="1">
    <source>
        <dbReference type="EMBL" id="KFE64377.1"/>
    </source>
</evidence>
<sequence length="78" mass="8581">MRWIRRRTLNQTCLPTSDARGTPRYRTSAELYDPATGTWSPAGSMATTRVYPTMTLLPSGKVLSIGGSKDNSAELYTP</sequence>
<dbReference type="AlphaFoldDB" id="A0A085W9L4"/>
<dbReference type="InterPro" id="IPR015915">
    <property type="entry name" value="Kelch-typ_b-propeller"/>
</dbReference>
<proteinExistence type="predicted"/>
<reference evidence="1 2" key="1">
    <citation type="submission" date="2014-04" db="EMBL/GenBank/DDBJ databases">
        <title>Genome assembly of Hyalangium minutum DSM 14724.</title>
        <authorList>
            <person name="Sharma G."/>
            <person name="Subramanian S."/>
        </authorList>
    </citation>
    <scope>NUCLEOTIDE SEQUENCE [LARGE SCALE GENOMIC DNA]</scope>
    <source>
        <strain evidence="1 2">DSM 14724</strain>
    </source>
</reference>
<dbReference type="InterPro" id="IPR037293">
    <property type="entry name" value="Gal_Oxidase_central_sf"/>
</dbReference>
<name>A0A085W9L4_9BACT</name>
<protein>
    <submittedName>
        <fullName evidence="1">High-affinity leucine-specific transport system, periplasmic binding protein LivK</fullName>
    </submittedName>
</protein>
<dbReference type="SUPFAM" id="SSF117281">
    <property type="entry name" value="Kelch motif"/>
    <property type="match status" value="1"/>
</dbReference>
<dbReference type="Gene3D" id="2.130.10.80">
    <property type="entry name" value="Galactose oxidase/kelch, beta-propeller"/>
    <property type="match status" value="1"/>
</dbReference>
<comment type="caution">
    <text evidence="1">The sequence shown here is derived from an EMBL/GenBank/DDBJ whole genome shotgun (WGS) entry which is preliminary data.</text>
</comment>
<dbReference type="Proteomes" id="UP000028725">
    <property type="component" value="Unassembled WGS sequence"/>
</dbReference>
<dbReference type="PATRIC" id="fig|394096.3.peg.6506"/>
<keyword evidence="2" id="KW-1185">Reference proteome</keyword>
<dbReference type="EMBL" id="JMCB01000014">
    <property type="protein sequence ID" value="KFE64377.1"/>
    <property type="molecule type" value="Genomic_DNA"/>
</dbReference>
<organism evidence="1 2">
    <name type="scientific">Hyalangium minutum</name>
    <dbReference type="NCBI Taxonomy" id="394096"/>
    <lineage>
        <taxon>Bacteria</taxon>
        <taxon>Pseudomonadati</taxon>
        <taxon>Myxococcota</taxon>
        <taxon>Myxococcia</taxon>
        <taxon>Myxococcales</taxon>
        <taxon>Cystobacterineae</taxon>
        <taxon>Archangiaceae</taxon>
        <taxon>Hyalangium</taxon>
    </lineage>
</organism>
<gene>
    <name evidence="1" type="ORF">DB31_2171</name>
</gene>
<accession>A0A085W9L4</accession>
<dbReference type="STRING" id="394096.DB31_2171"/>
<evidence type="ECO:0000313" key="2">
    <source>
        <dbReference type="Proteomes" id="UP000028725"/>
    </source>
</evidence>